<evidence type="ECO:0000256" key="1">
    <source>
        <dbReference type="SAM" id="MobiDB-lite"/>
    </source>
</evidence>
<keyword evidence="3" id="KW-1185">Reference proteome</keyword>
<proteinExistence type="predicted"/>
<gene>
    <name evidence="2" type="ORF">NDU88_001027</name>
</gene>
<evidence type="ECO:0000313" key="2">
    <source>
        <dbReference type="EMBL" id="KAJ1184217.1"/>
    </source>
</evidence>
<evidence type="ECO:0000313" key="3">
    <source>
        <dbReference type="Proteomes" id="UP001066276"/>
    </source>
</evidence>
<accession>A0AAV7U996</accession>
<name>A0AAV7U996_PLEWA</name>
<dbReference type="Proteomes" id="UP001066276">
    <property type="component" value="Chromosome 3_1"/>
</dbReference>
<dbReference type="EMBL" id="JANPWB010000005">
    <property type="protein sequence ID" value="KAJ1184217.1"/>
    <property type="molecule type" value="Genomic_DNA"/>
</dbReference>
<comment type="caution">
    <text evidence="2">The sequence shown here is derived from an EMBL/GenBank/DDBJ whole genome shotgun (WGS) entry which is preliminary data.</text>
</comment>
<reference evidence="2" key="1">
    <citation type="journal article" date="2022" name="bioRxiv">
        <title>Sequencing and chromosome-scale assembly of the giantPleurodeles waltlgenome.</title>
        <authorList>
            <person name="Brown T."/>
            <person name="Elewa A."/>
            <person name="Iarovenko S."/>
            <person name="Subramanian E."/>
            <person name="Araus A.J."/>
            <person name="Petzold A."/>
            <person name="Susuki M."/>
            <person name="Suzuki K.-i.T."/>
            <person name="Hayashi T."/>
            <person name="Toyoda A."/>
            <person name="Oliveira C."/>
            <person name="Osipova E."/>
            <person name="Leigh N.D."/>
            <person name="Simon A."/>
            <person name="Yun M.H."/>
        </authorList>
    </citation>
    <scope>NUCLEOTIDE SEQUENCE</scope>
    <source>
        <strain evidence="2">20211129_DDA</strain>
        <tissue evidence="2">Liver</tissue>
    </source>
</reference>
<organism evidence="2 3">
    <name type="scientific">Pleurodeles waltl</name>
    <name type="common">Iberian ribbed newt</name>
    <dbReference type="NCBI Taxonomy" id="8319"/>
    <lineage>
        <taxon>Eukaryota</taxon>
        <taxon>Metazoa</taxon>
        <taxon>Chordata</taxon>
        <taxon>Craniata</taxon>
        <taxon>Vertebrata</taxon>
        <taxon>Euteleostomi</taxon>
        <taxon>Amphibia</taxon>
        <taxon>Batrachia</taxon>
        <taxon>Caudata</taxon>
        <taxon>Salamandroidea</taxon>
        <taxon>Salamandridae</taxon>
        <taxon>Pleurodelinae</taxon>
        <taxon>Pleurodeles</taxon>
    </lineage>
</organism>
<dbReference type="AlphaFoldDB" id="A0AAV7U996"/>
<sequence length="76" mass="7997">MFRPRARARPCAPAPWLAGDGGQGGPPRHRCAPAMEGFRVGGSFNARRTPGARSPAVSRAAQRASWGAIWVGAELT</sequence>
<protein>
    <submittedName>
        <fullName evidence="2">Uncharacterized protein</fullName>
    </submittedName>
</protein>
<feature type="region of interest" description="Disordered" evidence="1">
    <location>
        <begin position="1"/>
        <end position="27"/>
    </location>
</feature>